<feature type="domain" description="Peptidase S33 tripeptidyl aminopeptidase-like C-terminal" evidence="4">
    <location>
        <begin position="417"/>
        <end position="518"/>
    </location>
</feature>
<reference evidence="5" key="1">
    <citation type="journal article" date="2014" name="Int. J. Syst. Evol. Microbiol.">
        <title>Complete genome sequence of Corynebacterium casei LMG S-19264T (=DSM 44701T), isolated from a smear-ripened cheese.</title>
        <authorList>
            <consortium name="US DOE Joint Genome Institute (JGI-PGF)"/>
            <person name="Walter F."/>
            <person name="Albersmeier A."/>
            <person name="Kalinowski J."/>
            <person name="Ruckert C."/>
        </authorList>
    </citation>
    <scope>NUCLEOTIDE SEQUENCE</scope>
    <source>
        <strain evidence="5">CGMCC 4.7278</strain>
    </source>
</reference>
<dbReference type="GO" id="GO:0006508">
    <property type="term" value="P:proteolysis"/>
    <property type="evidence" value="ECO:0007669"/>
    <property type="project" value="UniProtKB-KW"/>
</dbReference>
<dbReference type="SUPFAM" id="SSF53474">
    <property type="entry name" value="alpha/beta-Hydrolases"/>
    <property type="match status" value="1"/>
</dbReference>
<evidence type="ECO:0000313" key="5">
    <source>
        <dbReference type="EMBL" id="GGK40820.1"/>
    </source>
</evidence>
<dbReference type="RefSeq" id="WP_188827638.1">
    <property type="nucleotide sequence ID" value="NZ_BMMW01000001.1"/>
</dbReference>
<dbReference type="PROSITE" id="PS51257">
    <property type="entry name" value="PROKAR_LIPOPROTEIN"/>
    <property type="match status" value="1"/>
</dbReference>
<organism evidence="5 6">
    <name type="scientific">Nocardia camponoti</name>
    <dbReference type="NCBI Taxonomy" id="1616106"/>
    <lineage>
        <taxon>Bacteria</taxon>
        <taxon>Bacillati</taxon>
        <taxon>Actinomycetota</taxon>
        <taxon>Actinomycetes</taxon>
        <taxon>Mycobacteriales</taxon>
        <taxon>Nocardiaceae</taxon>
        <taxon>Nocardia</taxon>
    </lineage>
</organism>
<evidence type="ECO:0000259" key="3">
    <source>
        <dbReference type="Pfam" id="PF00561"/>
    </source>
</evidence>
<reference evidence="5" key="2">
    <citation type="submission" date="2020-09" db="EMBL/GenBank/DDBJ databases">
        <authorList>
            <person name="Sun Q."/>
            <person name="Zhou Y."/>
        </authorList>
    </citation>
    <scope>NUCLEOTIDE SEQUENCE</scope>
    <source>
        <strain evidence="5">CGMCC 4.7278</strain>
    </source>
</reference>
<protein>
    <submittedName>
        <fullName evidence="5">Protease</fullName>
    </submittedName>
</protein>
<feature type="domain" description="AB hydrolase-1" evidence="3">
    <location>
        <begin position="153"/>
        <end position="305"/>
    </location>
</feature>
<feature type="chain" id="PRO_5039079873" evidence="2">
    <location>
        <begin position="24"/>
        <end position="520"/>
    </location>
</feature>
<dbReference type="InterPro" id="IPR000073">
    <property type="entry name" value="AB_hydrolase_1"/>
</dbReference>
<keyword evidence="5" id="KW-0645">Protease</keyword>
<proteinExistence type="predicted"/>
<dbReference type="EMBL" id="BMMW01000001">
    <property type="protein sequence ID" value="GGK40820.1"/>
    <property type="molecule type" value="Genomic_DNA"/>
</dbReference>
<evidence type="ECO:0000313" key="6">
    <source>
        <dbReference type="Proteomes" id="UP000612956"/>
    </source>
</evidence>
<feature type="region of interest" description="Disordered" evidence="1">
    <location>
        <begin position="31"/>
        <end position="59"/>
    </location>
</feature>
<comment type="caution">
    <text evidence="5">The sequence shown here is derived from an EMBL/GenBank/DDBJ whole genome shotgun (WGS) entry which is preliminary data.</text>
</comment>
<evidence type="ECO:0000256" key="1">
    <source>
        <dbReference type="SAM" id="MobiDB-lite"/>
    </source>
</evidence>
<evidence type="ECO:0000256" key="2">
    <source>
        <dbReference type="SAM" id="SignalP"/>
    </source>
</evidence>
<name>A0A917V520_9NOCA</name>
<dbReference type="InterPro" id="IPR029058">
    <property type="entry name" value="AB_hydrolase_fold"/>
</dbReference>
<sequence length="520" mass="52860">MRLTRAAATAATLSMLAAIVAGCGVGPSDRPAVAVERPGSGGAVQPGPDAPTNAKAEKPKTDLAWRDCTTTTLNSLDLGAPPAGLVLECADFATPIDAAGSVIGTFHAAAMRARLPQTPVDAPPLVLTSGADRSSGSTLAGLAIGRNTALLAAQPVVAVDRRGIGASQPIDCIPAQLRAVMSDLGQTGVGSNDPVAAVAKYSQDATIACRDFLQPYEGTFDATHAADDLEQLRKQWQVDKINLLGSGNGGKVALSYARRYGDHLARLVLDAPQPVASDAVTVAEAQVTGAEAALTAFAQRCKAINCALGADPRATVTSLMGKATANQLGDISAADLSTALTGFLSSPRADQADRVPVLADALAAADRGDRGPLSAIVTRETAAINSDGEFVNRCTDSLQAPPQERARELATTWATKYPVFGRDAAIRLMLCSAWPVSTAPPLPSDLKMPVLVFAGAADPVVGGAAASVTGALGVAGATHATMTWQGWGHPVAAHSGCAQQVLTTYLADAKLPSDGGACPA</sequence>
<dbReference type="GO" id="GO:0008233">
    <property type="term" value="F:peptidase activity"/>
    <property type="evidence" value="ECO:0007669"/>
    <property type="project" value="UniProtKB-KW"/>
</dbReference>
<keyword evidence="2" id="KW-0732">Signal</keyword>
<evidence type="ECO:0000259" key="4">
    <source>
        <dbReference type="Pfam" id="PF08386"/>
    </source>
</evidence>
<dbReference type="Pfam" id="PF08386">
    <property type="entry name" value="Abhydrolase_4"/>
    <property type="match status" value="1"/>
</dbReference>
<keyword evidence="6" id="KW-1185">Reference proteome</keyword>
<dbReference type="InterPro" id="IPR013595">
    <property type="entry name" value="Pept_S33_TAP-like_C"/>
</dbReference>
<feature type="signal peptide" evidence="2">
    <location>
        <begin position="1"/>
        <end position="23"/>
    </location>
</feature>
<dbReference type="AlphaFoldDB" id="A0A917V520"/>
<dbReference type="Proteomes" id="UP000612956">
    <property type="component" value="Unassembled WGS sequence"/>
</dbReference>
<dbReference type="Pfam" id="PF00561">
    <property type="entry name" value="Abhydrolase_1"/>
    <property type="match status" value="1"/>
</dbReference>
<accession>A0A917V520</accession>
<keyword evidence="5" id="KW-0378">Hydrolase</keyword>
<gene>
    <name evidence="5" type="ORF">GCM10011591_10540</name>
</gene>
<dbReference type="Gene3D" id="3.40.50.1820">
    <property type="entry name" value="alpha/beta hydrolase"/>
    <property type="match status" value="1"/>
</dbReference>